<dbReference type="InterPro" id="IPR016181">
    <property type="entry name" value="Acyl_CoA_acyltransferase"/>
</dbReference>
<dbReference type="GO" id="GO:0016747">
    <property type="term" value="F:acyltransferase activity, transferring groups other than amino-acyl groups"/>
    <property type="evidence" value="ECO:0007669"/>
    <property type="project" value="InterPro"/>
</dbReference>
<accession>A0A081BMW5</accession>
<dbReference type="AlphaFoldDB" id="A0A081BMW5"/>
<dbReference type="HOGENOM" id="CLU_115356_1_0_0"/>
<dbReference type="SUPFAM" id="SSF55729">
    <property type="entry name" value="Acyl-CoA N-acyltransferases (Nat)"/>
    <property type="match status" value="1"/>
</dbReference>
<dbReference type="Pfam" id="PF00583">
    <property type="entry name" value="Acetyltransf_1"/>
    <property type="match status" value="1"/>
</dbReference>
<protein>
    <recommendedName>
        <fullName evidence="1">N-acetyltransferase domain-containing protein</fullName>
    </recommendedName>
</protein>
<gene>
    <name evidence="2" type="ORF">U14_02976</name>
</gene>
<dbReference type="PROSITE" id="PS51186">
    <property type="entry name" value="GNAT"/>
    <property type="match status" value="1"/>
</dbReference>
<dbReference type="Proteomes" id="UP000030700">
    <property type="component" value="Unassembled WGS sequence"/>
</dbReference>
<dbReference type="Gene3D" id="3.40.630.30">
    <property type="match status" value="1"/>
</dbReference>
<organism evidence="2">
    <name type="scientific">Candidatus Moduliflexus flocculans</name>
    <dbReference type="NCBI Taxonomy" id="1499966"/>
    <lineage>
        <taxon>Bacteria</taxon>
        <taxon>Candidatus Moduliflexota</taxon>
        <taxon>Candidatus Moduliflexia</taxon>
        <taxon>Candidatus Moduliflexales</taxon>
        <taxon>Candidatus Moduliflexaceae</taxon>
    </lineage>
</organism>
<feature type="domain" description="N-acetyltransferase" evidence="1">
    <location>
        <begin position="5"/>
        <end position="162"/>
    </location>
</feature>
<sequence>MNDELTFRQDTRATDAQSIRELTASTGFFTNAEIDVAVELVEERLQKGESSGYYFLFAEREGRVVGYTCFGPIPCTLSSYDLYWIAVHHDLRGKGIGKILMQKSEDAIGKMGGQRIYIETSSRQQYDSTRRFYLACAYEEAAFFADFYAPGDGKVVYLKTLSMG</sequence>
<dbReference type="CDD" id="cd04301">
    <property type="entry name" value="NAT_SF"/>
    <property type="match status" value="1"/>
</dbReference>
<evidence type="ECO:0000313" key="3">
    <source>
        <dbReference type="Proteomes" id="UP000030700"/>
    </source>
</evidence>
<evidence type="ECO:0000313" key="2">
    <source>
        <dbReference type="EMBL" id="GAK51731.1"/>
    </source>
</evidence>
<dbReference type="InterPro" id="IPR000182">
    <property type="entry name" value="GNAT_dom"/>
</dbReference>
<name>A0A081BMW5_9BACT</name>
<evidence type="ECO:0000259" key="1">
    <source>
        <dbReference type="PROSITE" id="PS51186"/>
    </source>
</evidence>
<reference evidence="2" key="1">
    <citation type="journal article" date="2015" name="PeerJ">
        <title>First genomic representation of candidate bacterial phylum KSB3 points to enhanced environmental sensing as a trigger of wastewater bulking.</title>
        <authorList>
            <person name="Sekiguchi Y."/>
            <person name="Ohashi A."/>
            <person name="Parks D.H."/>
            <person name="Yamauchi T."/>
            <person name="Tyson G.W."/>
            <person name="Hugenholtz P."/>
        </authorList>
    </citation>
    <scope>NUCLEOTIDE SEQUENCE [LARGE SCALE GENOMIC DNA]</scope>
</reference>
<dbReference type="EMBL" id="DF820457">
    <property type="protein sequence ID" value="GAK51731.1"/>
    <property type="molecule type" value="Genomic_DNA"/>
</dbReference>
<dbReference type="STRING" id="1499966.U14_02976"/>
<keyword evidence="3" id="KW-1185">Reference proteome</keyword>
<proteinExistence type="predicted"/>